<organism evidence="2 3">
    <name type="scientific">Pelagomonas calceolata</name>
    <dbReference type="NCBI Taxonomy" id="35677"/>
    <lineage>
        <taxon>Eukaryota</taxon>
        <taxon>Sar</taxon>
        <taxon>Stramenopiles</taxon>
        <taxon>Ochrophyta</taxon>
        <taxon>Pelagophyceae</taxon>
        <taxon>Pelagomonadales</taxon>
        <taxon>Pelagomonadaceae</taxon>
        <taxon>Pelagomonas</taxon>
    </lineage>
</organism>
<dbReference type="InterPro" id="IPR016135">
    <property type="entry name" value="UBQ-conjugating_enzyme/RWD"/>
</dbReference>
<evidence type="ECO:0008006" key="4">
    <source>
        <dbReference type="Google" id="ProtNLM"/>
    </source>
</evidence>
<feature type="region of interest" description="Disordered" evidence="1">
    <location>
        <begin position="1"/>
        <end position="27"/>
    </location>
</feature>
<reference evidence="2" key="1">
    <citation type="submission" date="2021-11" db="EMBL/GenBank/DDBJ databases">
        <authorList>
            <consortium name="Genoscope - CEA"/>
            <person name="William W."/>
        </authorList>
    </citation>
    <scope>NUCLEOTIDE SEQUENCE</scope>
</reference>
<feature type="region of interest" description="Disordered" evidence="1">
    <location>
        <begin position="141"/>
        <end position="204"/>
    </location>
</feature>
<feature type="compositionally biased region" description="Low complexity" evidence="1">
    <location>
        <begin position="1"/>
        <end position="18"/>
    </location>
</feature>
<proteinExistence type="predicted"/>
<feature type="region of interest" description="Disordered" evidence="1">
    <location>
        <begin position="366"/>
        <end position="398"/>
    </location>
</feature>
<dbReference type="AlphaFoldDB" id="A0A8J2X1Y5"/>
<gene>
    <name evidence="2" type="ORF">PECAL_5P22180</name>
</gene>
<dbReference type="CDD" id="cd09487">
    <property type="entry name" value="SAM_superfamily"/>
    <property type="match status" value="1"/>
</dbReference>
<feature type="compositionally biased region" description="Basic and acidic residues" evidence="1">
    <location>
        <begin position="373"/>
        <end position="384"/>
    </location>
</feature>
<evidence type="ECO:0000313" key="2">
    <source>
        <dbReference type="EMBL" id="CAH0377691.1"/>
    </source>
</evidence>
<evidence type="ECO:0000313" key="3">
    <source>
        <dbReference type="Proteomes" id="UP000789595"/>
    </source>
</evidence>
<comment type="caution">
    <text evidence="2">The sequence shown here is derived from an EMBL/GenBank/DDBJ whole genome shotgun (WGS) entry which is preliminary data.</text>
</comment>
<dbReference type="SUPFAM" id="SSF54495">
    <property type="entry name" value="UBC-like"/>
    <property type="match status" value="1"/>
</dbReference>
<dbReference type="Proteomes" id="UP000789595">
    <property type="component" value="Unassembled WGS sequence"/>
</dbReference>
<feature type="compositionally biased region" description="Polar residues" evidence="1">
    <location>
        <begin position="180"/>
        <end position="189"/>
    </location>
</feature>
<accession>A0A8J2X1Y5</accession>
<protein>
    <recommendedName>
        <fullName evidence="4">SAM domain-containing protein</fullName>
    </recommendedName>
</protein>
<dbReference type="EMBL" id="CAKKNE010000005">
    <property type="protein sequence ID" value="CAH0377691.1"/>
    <property type="molecule type" value="Genomic_DNA"/>
</dbReference>
<evidence type="ECO:0000256" key="1">
    <source>
        <dbReference type="SAM" id="MobiDB-lite"/>
    </source>
</evidence>
<keyword evidence="3" id="KW-1185">Reference proteome</keyword>
<dbReference type="OrthoDB" id="10650836at2759"/>
<dbReference type="CDD" id="cd00195">
    <property type="entry name" value="UBCc_UEV"/>
    <property type="match status" value="1"/>
</dbReference>
<name>A0A8J2X1Y5_9STRA</name>
<sequence>MEAAPSEAPAPARPAQEAKGGDAPGPLLNTLSVEATARLLADYFHVEEDVVRRGFRNVDGATLSFYTDDELSQAGVTNAPLRRRMLLELKKFGAEGVPPSAIVTMRDAVTSPTLPRSHFDNVDRRQVVPAEAVQVYPAITTTRSAPLPGRFSAPSRSQSGRAVDEEQRRERQRRILRHNSGAQSMSALDTSDDDRPASSESRGFLKRRSRDLTNFFRGLGRASRGSKDDLAETRRDTRLQGELRRYANTALPSNITAIHPDDRNDSDDECVQWVADVVFGKQRAPGQVIIRLPPNYPFAGPVLSFRDREVRFVLGQGGVRDDWDIVCVWTPAMSVADAVTEALAAVNQAEFTDAANMFAEEEALSRVTSSVRSEPDDDRRRAPSYDDFASSGAAEAKA</sequence>